<evidence type="ECO:0000313" key="2">
    <source>
        <dbReference type="Proteomes" id="UP000321570"/>
    </source>
</evidence>
<dbReference type="AlphaFoldDB" id="A0A564YC04"/>
<reference evidence="1 2" key="1">
    <citation type="submission" date="2019-07" db="EMBL/GenBank/DDBJ databases">
        <authorList>
            <person name="Jastrzebski P J."/>
            <person name="Paukszto L."/>
            <person name="Jastrzebski P J."/>
        </authorList>
    </citation>
    <scope>NUCLEOTIDE SEQUENCE [LARGE SCALE GENOMIC DNA]</scope>
    <source>
        <strain evidence="1 2">WMS-il1</strain>
    </source>
</reference>
<proteinExistence type="predicted"/>
<accession>A0A564YC04</accession>
<dbReference type="EMBL" id="CABIJS010000144">
    <property type="protein sequence ID" value="VUZ44802.1"/>
    <property type="molecule type" value="Genomic_DNA"/>
</dbReference>
<dbReference type="Proteomes" id="UP000321570">
    <property type="component" value="Unassembled WGS sequence"/>
</dbReference>
<sequence>MPLWEEDPRRFTTSFFMRNSTFPSSFSGSMKTLAASIAVYLRDYRPTRTIAGYVKWMSMAKLGCEKKSFSPLVFSNIVEPDNCSLGYHLPPVETTSAPKSQPGN</sequence>
<protein>
    <submittedName>
        <fullName evidence="1">Uncharacterized protein</fullName>
    </submittedName>
</protein>
<keyword evidence="2" id="KW-1185">Reference proteome</keyword>
<gene>
    <name evidence="1" type="ORF">WMSIL1_LOCUS4852</name>
</gene>
<evidence type="ECO:0000313" key="1">
    <source>
        <dbReference type="EMBL" id="VUZ44802.1"/>
    </source>
</evidence>
<name>A0A564YC04_HYMDI</name>
<organism evidence="1 2">
    <name type="scientific">Hymenolepis diminuta</name>
    <name type="common">Rat tapeworm</name>
    <dbReference type="NCBI Taxonomy" id="6216"/>
    <lineage>
        <taxon>Eukaryota</taxon>
        <taxon>Metazoa</taxon>
        <taxon>Spiralia</taxon>
        <taxon>Lophotrochozoa</taxon>
        <taxon>Platyhelminthes</taxon>
        <taxon>Cestoda</taxon>
        <taxon>Eucestoda</taxon>
        <taxon>Cyclophyllidea</taxon>
        <taxon>Hymenolepididae</taxon>
        <taxon>Hymenolepis</taxon>
    </lineage>
</organism>